<dbReference type="PANTHER" id="PTHR12598:SF0">
    <property type="entry name" value="COPPER HOMEOSTASIS PROTEIN CUTC HOMOLOG"/>
    <property type="match status" value="1"/>
</dbReference>
<dbReference type="GO" id="GO:0005507">
    <property type="term" value="F:copper ion binding"/>
    <property type="evidence" value="ECO:0007669"/>
    <property type="project" value="TreeGrafter"/>
</dbReference>
<dbReference type="OrthoDB" id="9815677at2"/>
<proteinExistence type="inferred from homology"/>
<protein>
    <recommendedName>
        <fullName evidence="2">Copper homeostasis protein cutC homolog</fullName>
    </recommendedName>
</protein>
<keyword evidence="4" id="KW-1185">Reference proteome</keyword>
<dbReference type="SUPFAM" id="SSF110395">
    <property type="entry name" value="CutC-like"/>
    <property type="match status" value="1"/>
</dbReference>
<reference evidence="3 4" key="1">
    <citation type="submission" date="2019-02" db="EMBL/GenBank/DDBJ databases">
        <title>Draft genome sequence of Amycolatopsis sp. 8-3EHSu isolated from roots of Suaeda maritima.</title>
        <authorList>
            <person name="Duangmal K."/>
            <person name="Chantavorakit T."/>
        </authorList>
    </citation>
    <scope>NUCLEOTIDE SEQUENCE [LARGE SCALE GENOMIC DNA]</scope>
    <source>
        <strain evidence="3 4">8-3EHSu</strain>
    </source>
</reference>
<gene>
    <name evidence="3" type="ORF">EWH70_22875</name>
</gene>
<evidence type="ECO:0000256" key="2">
    <source>
        <dbReference type="ARBA" id="ARBA00019014"/>
    </source>
</evidence>
<dbReference type="Gene3D" id="3.20.20.380">
    <property type="entry name" value="Copper homeostasis (CutC) domain"/>
    <property type="match status" value="1"/>
</dbReference>
<comment type="similarity">
    <text evidence="1">Belongs to the CutC family.</text>
</comment>
<sequence length="228" mass="23326">MLEVIALGAHDAERAQEGGADRLELVADMAADGLTPPAGVVREVLSATDLPVRVMLRDTAGFAPADLDALRRTAGELLAVGAREFVLGFLTPHGAVDAEACRAVLAELGGARWTFHRALDHAADPVAAWGVAAGLGCDTVLTAGHPGGVDQGLDVLHRLADLDGPPELLVGGGLREEHLPVLRAAGVRAFHVGGAVRPGGWAEPVDAAAVRRWSDLVNGLGAVTPAPA</sequence>
<name>A0A4Q7J6F3_9PSEU</name>
<dbReference type="InterPro" id="IPR036822">
    <property type="entry name" value="CutC-like_dom_sf"/>
</dbReference>
<dbReference type="EMBL" id="SFCC01000011">
    <property type="protein sequence ID" value="RZQ61883.1"/>
    <property type="molecule type" value="Genomic_DNA"/>
</dbReference>
<accession>A0A4Q7J6F3</accession>
<evidence type="ECO:0000313" key="4">
    <source>
        <dbReference type="Proteomes" id="UP000292003"/>
    </source>
</evidence>
<dbReference type="Proteomes" id="UP000292003">
    <property type="component" value="Unassembled WGS sequence"/>
</dbReference>
<organism evidence="3 4">
    <name type="scientific">Amycolatopsis suaedae</name>
    <dbReference type="NCBI Taxonomy" id="2510978"/>
    <lineage>
        <taxon>Bacteria</taxon>
        <taxon>Bacillati</taxon>
        <taxon>Actinomycetota</taxon>
        <taxon>Actinomycetes</taxon>
        <taxon>Pseudonocardiales</taxon>
        <taxon>Pseudonocardiaceae</taxon>
        <taxon>Amycolatopsis</taxon>
    </lineage>
</organism>
<evidence type="ECO:0000313" key="3">
    <source>
        <dbReference type="EMBL" id="RZQ61883.1"/>
    </source>
</evidence>
<comment type="caution">
    <text evidence="3">The sequence shown here is derived from an EMBL/GenBank/DDBJ whole genome shotgun (WGS) entry which is preliminary data.</text>
</comment>
<evidence type="ECO:0000256" key="1">
    <source>
        <dbReference type="ARBA" id="ARBA00007768"/>
    </source>
</evidence>
<dbReference type="InterPro" id="IPR005627">
    <property type="entry name" value="CutC-like"/>
</dbReference>
<dbReference type="Pfam" id="PF03932">
    <property type="entry name" value="CutC"/>
    <property type="match status" value="1"/>
</dbReference>
<dbReference type="AlphaFoldDB" id="A0A4Q7J6F3"/>
<dbReference type="PANTHER" id="PTHR12598">
    <property type="entry name" value="COPPER HOMEOSTASIS PROTEIN CUTC"/>
    <property type="match status" value="1"/>
</dbReference>